<dbReference type="EMBL" id="FLRD01000109">
    <property type="protein sequence ID" value="SBT38737.1"/>
    <property type="molecule type" value="Genomic_DNA"/>
</dbReference>
<evidence type="ECO:0000313" key="3">
    <source>
        <dbReference type="Proteomes" id="UP000078550"/>
    </source>
</evidence>
<reference evidence="2" key="3">
    <citation type="submission" date="2016-05" db="EMBL/GenBank/DDBJ databases">
        <authorList>
            <person name="Lavstsen T."/>
            <person name="Jespersen J.S."/>
        </authorList>
    </citation>
    <scope>NUCLEOTIDE SEQUENCE [LARGE SCALE GENOMIC DNA]</scope>
</reference>
<dbReference type="Proteomes" id="UP000078550">
    <property type="component" value="Unassembled WGS sequence"/>
</dbReference>
<dbReference type="Proteomes" id="UP000078555">
    <property type="component" value="Unassembled WGS sequence"/>
</dbReference>
<accession>A0A1A8Z622</accession>
<organism evidence="2 3">
    <name type="scientific">Plasmodium ovale wallikeri</name>
    <dbReference type="NCBI Taxonomy" id="864142"/>
    <lineage>
        <taxon>Eukaryota</taxon>
        <taxon>Sar</taxon>
        <taxon>Alveolata</taxon>
        <taxon>Apicomplexa</taxon>
        <taxon>Aconoidasida</taxon>
        <taxon>Haemosporida</taxon>
        <taxon>Plasmodiidae</taxon>
        <taxon>Plasmodium</taxon>
        <taxon>Plasmodium (Plasmodium)</taxon>
    </lineage>
</organism>
<protein>
    <submittedName>
        <fullName evidence="2">Uncharacterized protein</fullName>
    </submittedName>
</protein>
<dbReference type="EMBL" id="FLRE01000144">
    <property type="protein sequence ID" value="SBT39313.1"/>
    <property type="molecule type" value="Genomic_DNA"/>
</dbReference>
<evidence type="ECO:0000313" key="2">
    <source>
        <dbReference type="EMBL" id="SBT39313.1"/>
    </source>
</evidence>
<reference evidence="4" key="2">
    <citation type="submission" date="2016-05" db="EMBL/GenBank/DDBJ databases">
        <authorList>
            <person name="Naeem R."/>
        </authorList>
    </citation>
    <scope>NUCLEOTIDE SEQUENCE [LARGE SCALE GENOMIC DNA]</scope>
</reference>
<keyword evidence="4" id="KW-1185">Reference proteome</keyword>
<name>A0A1A8Z622_PLAOA</name>
<reference evidence="3" key="1">
    <citation type="submission" date="2016-05" db="EMBL/GenBank/DDBJ databases">
        <authorList>
            <person name="Naeem Raeece"/>
        </authorList>
    </citation>
    <scope>NUCLEOTIDE SEQUENCE [LARGE SCALE GENOMIC DNA]</scope>
</reference>
<proteinExistence type="predicted"/>
<dbReference type="AlphaFoldDB" id="A0A1A8Z622"/>
<gene>
    <name evidence="1" type="ORF">POVWA1_038570</name>
    <name evidence="2" type="ORF">POVWA2_037550</name>
</gene>
<evidence type="ECO:0000313" key="1">
    <source>
        <dbReference type="EMBL" id="SBT38737.1"/>
    </source>
</evidence>
<evidence type="ECO:0000313" key="4">
    <source>
        <dbReference type="Proteomes" id="UP000078555"/>
    </source>
</evidence>
<sequence length="66" mass="7485">MVDHTVASANENIFTCFSSCIKMRPNHTLTVKLLQHTLTKWENGPPSTLPSFLYLKKRAFNYSPTG</sequence>